<comment type="caution">
    <text evidence="1">The sequence shown here is derived from an EMBL/GenBank/DDBJ whole genome shotgun (WGS) entry which is preliminary data.</text>
</comment>
<organism evidence="1 2">
    <name type="scientific">Holotrichia oblita</name>
    <name type="common">Chafer beetle</name>
    <dbReference type="NCBI Taxonomy" id="644536"/>
    <lineage>
        <taxon>Eukaryota</taxon>
        <taxon>Metazoa</taxon>
        <taxon>Ecdysozoa</taxon>
        <taxon>Arthropoda</taxon>
        <taxon>Hexapoda</taxon>
        <taxon>Insecta</taxon>
        <taxon>Pterygota</taxon>
        <taxon>Neoptera</taxon>
        <taxon>Endopterygota</taxon>
        <taxon>Coleoptera</taxon>
        <taxon>Polyphaga</taxon>
        <taxon>Scarabaeiformia</taxon>
        <taxon>Scarabaeidae</taxon>
        <taxon>Melolonthinae</taxon>
        <taxon>Holotrichia</taxon>
    </lineage>
</organism>
<proteinExistence type="predicted"/>
<gene>
    <name evidence="1" type="ORF">MML48_5g00016552</name>
</gene>
<dbReference type="Proteomes" id="UP001056778">
    <property type="component" value="Chromosome 5"/>
</dbReference>
<accession>A0ACB9T441</accession>
<sequence>MDSLSTPLINKKKFAGFNDKWTNDPSFKDWIEKKKDFTAMCKACNSEIAIQYEGRRALTVHANSIKHKKMDLAKKTSQSMNNFLIKKHTSQERSIIISELVFVYHNVKHGLSYNSLDCLAKNISKLIPDSQITAKMTCKRTKAAAITRNVLGPYSQEKVISDLKPCFYFSIASDASNVGNLKTFPYAVQYFNCNKGICRKLLDFYEEAEETSLDINALKKYY</sequence>
<evidence type="ECO:0000313" key="1">
    <source>
        <dbReference type="EMBL" id="KAI4461585.1"/>
    </source>
</evidence>
<reference evidence="1" key="1">
    <citation type="submission" date="2022-04" db="EMBL/GenBank/DDBJ databases">
        <title>Chromosome-scale genome assembly of Holotrichia oblita Faldermann.</title>
        <authorList>
            <person name="Rongchong L."/>
        </authorList>
    </citation>
    <scope>NUCLEOTIDE SEQUENCE</scope>
    <source>
        <strain evidence="1">81SQS9</strain>
    </source>
</reference>
<evidence type="ECO:0000313" key="2">
    <source>
        <dbReference type="Proteomes" id="UP001056778"/>
    </source>
</evidence>
<name>A0ACB9T441_HOLOL</name>
<protein>
    <submittedName>
        <fullName evidence="1">Hat family dimerization domaincontaining protein-related</fullName>
    </submittedName>
</protein>
<dbReference type="EMBL" id="CM043019">
    <property type="protein sequence ID" value="KAI4461585.1"/>
    <property type="molecule type" value="Genomic_DNA"/>
</dbReference>
<keyword evidence="2" id="KW-1185">Reference proteome</keyword>